<dbReference type="AlphaFoldDB" id="A0A2H0RJ08"/>
<accession>A0A2H0RJ08</accession>
<feature type="transmembrane region" description="Helical" evidence="1">
    <location>
        <begin position="12"/>
        <end position="31"/>
    </location>
</feature>
<keyword evidence="1" id="KW-0812">Transmembrane</keyword>
<dbReference type="Proteomes" id="UP000230431">
    <property type="component" value="Unassembled WGS sequence"/>
</dbReference>
<sequence>MLTWARRRQLSYLFGLTAFFGLVGLTAFLIYRPAPTCFDGRQNQDETGLDCGGQCSTACVNEVSPLKVHWVRSLPISPGRYDLVALVENVNRDFGVRRQAYRFALYDKDNVLLTERFGETFVNPGEQFVIFESRLETEDREIGRAFLEFVESGQWEKISPVARTIELERRDSVAQPKPLLHFSAANNGLAPVVNLEVVAVLSDINRNAFAASATVVDRLAPAQRRDLYFTWPDPFDSEPSYVDAYWRLNRFEMGE</sequence>
<evidence type="ECO:0000256" key="1">
    <source>
        <dbReference type="SAM" id="Phobius"/>
    </source>
</evidence>
<proteinExistence type="predicted"/>
<evidence type="ECO:0000313" key="2">
    <source>
        <dbReference type="EMBL" id="PIR46447.1"/>
    </source>
</evidence>
<comment type="caution">
    <text evidence="2">The sequence shown here is derived from an EMBL/GenBank/DDBJ whole genome shotgun (WGS) entry which is preliminary data.</text>
</comment>
<organism evidence="2 3">
    <name type="scientific">Candidatus Vogelbacteria bacterium CG10_big_fil_rev_8_21_14_0_10_49_38</name>
    <dbReference type="NCBI Taxonomy" id="1975043"/>
    <lineage>
        <taxon>Bacteria</taxon>
        <taxon>Candidatus Vogeliibacteriota</taxon>
    </lineage>
</organism>
<name>A0A2H0RJ08_9BACT</name>
<reference evidence="2 3" key="1">
    <citation type="submission" date="2017-09" db="EMBL/GenBank/DDBJ databases">
        <title>Depth-based differentiation of microbial function through sediment-hosted aquifers and enrichment of novel symbionts in the deep terrestrial subsurface.</title>
        <authorList>
            <person name="Probst A.J."/>
            <person name="Ladd B."/>
            <person name="Jarett J.K."/>
            <person name="Geller-Mcgrath D.E."/>
            <person name="Sieber C.M."/>
            <person name="Emerson J.B."/>
            <person name="Anantharaman K."/>
            <person name="Thomas B.C."/>
            <person name="Malmstrom R."/>
            <person name="Stieglmeier M."/>
            <person name="Klingl A."/>
            <person name="Woyke T."/>
            <person name="Ryan C.M."/>
            <person name="Banfield J.F."/>
        </authorList>
    </citation>
    <scope>NUCLEOTIDE SEQUENCE [LARGE SCALE GENOMIC DNA]</scope>
    <source>
        <strain evidence="2">CG10_big_fil_rev_8_21_14_0_10_49_38</strain>
    </source>
</reference>
<gene>
    <name evidence="2" type="ORF">COV08_00140</name>
</gene>
<keyword evidence="1" id="KW-0472">Membrane</keyword>
<evidence type="ECO:0000313" key="3">
    <source>
        <dbReference type="Proteomes" id="UP000230431"/>
    </source>
</evidence>
<protein>
    <submittedName>
        <fullName evidence="2">Uncharacterized protein</fullName>
    </submittedName>
</protein>
<dbReference type="EMBL" id="PCYK01000002">
    <property type="protein sequence ID" value="PIR46447.1"/>
    <property type="molecule type" value="Genomic_DNA"/>
</dbReference>
<keyword evidence="1" id="KW-1133">Transmembrane helix</keyword>